<proteinExistence type="predicted"/>
<organism evidence="1 2">
    <name type="scientific">Candidatus Argoarchaeum ethanivorans</name>
    <dbReference type="NCBI Taxonomy" id="2608793"/>
    <lineage>
        <taxon>Archaea</taxon>
        <taxon>Methanobacteriati</taxon>
        <taxon>Methanobacteriota</taxon>
        <taxon>Stenosarchaea group</taxon>
        <taxon>Methanomicrobia</taxon>
        <taxon>Methanosarcinales</taxon>
        <taxon>Methanosarcinales incertae sedis</taxon>
        <taxon>GOM Arc I cluster</taxon>
        <taxon>Candidatus Argoarchaeum</taxon>
    </lineage>
</organism>
<evidence type="ECO:0000313" key="2">
    <source>
        <dbReference type="Proteomes" id="UP000291831"/>
    </source>
</evidence>
<evidence type="ECO:0000313" key="1">
    <source>
        <dbReference type="EMBL" id="RZB31077.1"/>
    </source>
</evidence>
<dbReference type="AlphaFoldDB" id="A0A8B3S395"/>
<gene>
    <name evidence="1" type="ORF">AEth_00785</name>
</gene>
<feature type="non-terminal residue" evidence="1">
    <location>
        <position position="1"/>
    </location>
</feature>
<comment type="caution">
    <text evidence="1">The sequence shown here is derived from an EMBL/GenBank/DDBJ whole genome shotgun (WGS) entry which is preliminary data.</text>
</comment>
<accession>A0A8B3S395</accession>
<sequence>KLPSKKGVWQWFYAACNMRRSIFLCESFFKQQLRCGLVGVYQWFTDGHLLPYTGNQKVHSGFNTQRKMMMPGQTNMVTCDISGRIVDFQIQEGKGDLKTHIVELKKNWEQELTEIPFMVFDREGYGAPFFNTLILKICVKKGGIPISTHQY</sequence>
<name>A0A8B3S395_9EURY</name>
<protein>
    <submittedName>
        <fullName evidence="1">Uncharacterized protein</fullName>
    </submittedName>
</protein>
<dbReference type="EMBL" id="RPGO01000023">
    <property type="protein sequence ID" value="RZB31077.1"/>
    <property type="molecule type" value="Genomic_DNA"/>
</dbReference>
<dbReference type="Proteomes" id="UP000291831">
    <property type="component" value="Unassembled WGS sequence"/>
</dbReference>
<reference evidence="2" key="1">
    <citation type="submission" date="2019-01" db="EMBL/GenBank/DDBJ databases">
        <title>Anaerobic oxidation of ethane by archaea from a marine hydrocarbon seep.</title>
        <authorList>
            <person name="Musat F."/>
        </authorList>
    </citation>
    <scope>NUCLEOTIDE SEQUENCE [LARGE SCALE GENOMIC DNA]</scope>
</reference>